<sequence length="373" mass="42125">MLSLFSPSPIKLRYAFQFPNSVPHSALHLCFPSTSSLHSRSQSQPLDEAVDSFTRMLSMRRTPPIIQFNKILGSLSKTKQFHAAVSLFQQLQGRGIAPDLFTLSIVINCCCGMGRMTLAFSVLAKIFRMDYQPNTVTSTTILKGLYLCGSVEKVVHFHDRVLAHGFQLNQVTYGTLINGLCAKYVFNTMAKNRVFPDVRSYNIMINGFCKSKMIDDALNLFEEMRRKNLVTDTVTYSTLIDGLGNQRESFVPWSFLKTCKIESLTVLRDIYTYNILIDGLFKSGRLKNAKEIFQDLSIKGCSPNVRTYNIMIHGLCKEGLFEEALALLSELEDNGCLPDAVTFETLIRALFEKDENDMAEKLLREMVARGLLN</sequence>
<reference evidence="4 5" key="1">
    <citation type="submission" date="2019-01" db="EMBL/GenBank/DDBJ databases">
        <title>Sequencing of cultivated peanut Arachis hypogaea provides insights into genome evolution and oil improvement.</title>
        <authorList>
            <person name="Chen X."/>
        </authorList>
    </citation>
    <scope>NUCLEOTIDE SEQUENCE [LARGE SCALE GENOMIC DNA]</scope>
    <source>
        <strain evidence="5">cv. Fuhuasheng</strain>
        <tissue evidence="4">Leaves</tissue>
    </source>
</reference>
<protein>
    <recommendedName>
        <fullName evidence="6">Pentatricopeptide repeat-containing protein</fullName>
    </recommendedName>
</protein>
<keyword evidence="5" id="KW-1185">Reference proteome</keyword>
<feature type="repeat" description="PPR" evidence="3">
    <location>
        <begin position="304"/>
        <end position="338"/>
    </location>
</feature>
<feature type="repeat" description="PPR" evidence="3">
    <location>
        <begin position="269"/>
        <end position="303"/>
    </location>
</feature>
<organism evidence="4 5">
    <name type="scientific">Arachis hypogaea</name>
    <name type="common">Peanut</name>
    <dbReference type="NCBI Taxonomy" id="3818"/>
    <lineage>
        <taxon>Eukaryota</taxon>
        <taxon>Viridiplantae</taxon>
        <taxon>Streptophyta</taxon>
        <taxon>Embryophyta</taxon>
        <taxon>Tracheophyta</taxon>
        <taxon>Spermatophyta</taxon>
        <taxon>Magnoliopsida</taxon>
        <taxon>eudicotyledons</taxon>
        <taxon>Gunneridae</taxon>
        <taxon>Pentapetalae</taxon>
        <taxon>rosids</taxon>
        <taxon>fabids</taxon>
        <taxon>Fabales</taxon>
        <taxon>Fabaceae</taxon>
        <taxon>Papilionoideae</taxon>
        <taxon>50 kb inversion clade</taxon>
        <taxon>dalbergioids sensu lato</taxon>
        <taxon>Dalbergieae</taxon>
        <taxon>Pterocarpus clade</taxon>
        <taxon>Arachis</taxon>
    </lineage>
</organism>
<comment type="caution">
    <text evidence="4">The sequence shown here is derived from an EMBL/GenBank/DDBJ whole genome shotgun (WGS) entry which is preliminary data.</text>
</comment>
<dbReference type="PANTHER" id="PTHR47939">
    <property type="entry name" value="MEMBRANE-ASSOCIATED SALT-INDUCIBLE PROTEIN-LIKE"/>
    <property type="match status" value="1"/>
</dbReference>
<dbReference type="InterPro" id="IPR011990">
    <property type="entry name" value="TPR-like_helical_dom_sf"/>
</dbReference>
<accession>A0A445D1M6</accession>
<keyword evidence="2" id="KW-0677">Repeat</keyword>
<feature type="repeat" description="PPR" evidence="3">
    <location>
        <begin position="197"/>
        <end position="231"/>
    </location>
</feature>
<dbReference type="Proteomes" id="UP000289738">
    <property type="component" value="Chromosome A05"/>
</dbReference>
<dbReference type="EMBL" id="SDMP01000005">
    <property type="protein sequence ID" value="RYR57058.1"/>
    <property type="molecule type" value="Genomic_DNA"/>
</dbReference>
<dbReference type="InterPro" id="IPR002885">
    <property type="entry name" value="PPR_rpt"/>
</dbReference>
<name>A0A445D1M6_ARAHY</name>
<evidence type="ECO:0008006" key="6">
    <source>
        <dbReference type="Google" id="ProtNLM"/>
    </source>
</evidence>
<dbReference type="NCBIfam" id="TIGR00756">
    <property type="entry name" value="PPR"/>
    <property type="match status" value="5"/>
</dbReference>
<proteinExistence type="inferred from homology"/>
<comment type="similarity">
    <text evidence="1">Belongs to the PPR family. P subfamily.</text>
</comment>
<feature type="repeat" description="PPR" evidence="3">
    <location>
        <begin position="99"/>
        <end position="133"/>
    </location>
</feature>
<evidence type="ECO:0000313" key="5">
    <source>
        <dbReference type="Proteomes" id="UP000289738"/>
    </source>
</evidence>
<dbReference type="PROSITE" id="PS51375">
    <property type="entry name" value="PPR"/>
    <property type="match status" value="6"/>
</dbReference>
<dbReference type="Pfam" id="PF13041">
    <property type="entry name" value="PPR_2"/>
    <property type="match status" value="4"/>
</dbReference>
<feature type="repeat" description="PPR" evidence="3">
    <location>
        <begin position="64"/>
        <end position="98"/>
    </location>
</feature>
<evidence type="ECO:0000256" key="2">
    <source>
        <dbReference type="ARBA" id="ARBA00022737"/>
    </source>
</evidence>
<dbReference type="Pfam" id="PF12854">
    <property type="entry name" value="PPR_1"/>
    <property type="match status" value="1"/>
</dbReference>
<dbReference type="InterPro" id="IPR050667">
    <property type="entry name" value="PPR-containing_protein"/>
</dbReference>
<dbReference type="AlphaFoldDB" id="A0A445D1M6"/>
<gene>
    <name evidence="4" type="ORF">Ahy_A05g022801</name>
</gene>
<dbReference type="Gene3D" id="1.25.40.10">
    <property type="entry name" value="Tetratricopeptide repeat domain"/>
    <property type="match status" value="3"/>
</dbReference>
<evidence type="ECO:0000256" key="1">
    <source>
        <dbReference type="ARBA" id="ARBA00007626"/>
    </source>
</evidence>
<evidence type="ECO:0000256" key="3">
    <source>
        <dbReference type="PROSITE-ProRule" id="PRU00708"/>
    </source>
</evidence>
<dbReference type="PANTHER" id="PTHR47939:SF13">
    <property type="entry name" value="OS03G0201400 PROTEIN"/>
    <property type="match status" value="1"/>
</dbReference>
<evidence type="ECO:0000313" key="4">
    <source>
        <dbReference type="EMBL" id="RYR57058.1"/>
    </source>
</evidence>
<feature type="repeat" description="PPR" evidence="3">
    <location>
        <begin position="339"/>
        <end position="373"/>
    </location>
</feature>